<evidence type="ECO:0008006" key="3">
    <source>
        <dbReference type="Google" id="ProtNLM"/>
    </source>
</evidence>
<organism evidence="1 2">
    <name type="scientific">Anaeramoeba flamelloides</name>
    <dbReference type="NCBI Taxonomy" id="1746091"/>
    <lineage>
        <taxon>Eukaryota</taxon>
        <taxon>Metamonada</taxon>
        <taxon>Anaeramoebidae</taxon>
        <taxon>Anaeramoeba</taxon>
    </lineage>
</organism>
<gene>
    <name evidence="1" type="ORF">M0812_23176</name>
</gene>
<evidence type="ECO:0000313" key="1">
    <source>
        <dbReference type="EMBL" id="KAJ3430174.1"/>
    </source>
</evidence>
<dbReference type="AlphaFoldDB" id="A0AAV7YN39"/>
<comment type="caution">
    <text evidence="1">The sequence shown here is derived from an EMBL/GenBank/DDBJ whole genome shotgun (WGS) entry which is preliminary data.</text>
</comment>
<evidence type="ECO:0000313" key="2">
    <source>
        <dbReference type="Proteomes" id="UP001146793"/>
    </source>
</evidence>
<sequence length="131" mass="15133">MTQNIRGNQKYCERAKVVVFHNLGKIIFWYCDQNNACTGTISHVSKKVMKKQKKQKKPKKQPLRLSEQAKIELFGILQPSPSLETTNVKKDTTLVLPNIRKVEFDRELLPFSPPNRTSCPVVQDGYFKQVQ</sequence>
<name>A0AAV7YN39_9EUKA</name>
<proteinExistence type="predicted"/>
<reference evidence="1" key="1">
    <citation type="submission" date="2022-08" db="EMBL/GenBank/DDBJ databases">
        <title>Novel sulphate-reducing endosymbionts in the free-living metamonad Anaeramoeba.</title>
        <authorList>
            <person name="Jerlstrom-Hultqvist J."/>
            <person name="Cepicka I."/>
            <person name="Gallot-Lavallee L."/>
            <person name="Salas-Leiva D."/>
            <person name="Curtis B.A."/>
            <person name="Zahonova K."/>
            <person name="Pipaliya S."/>
            <person name="Dacks J."/>
            <person name="Roger A.J."/>
        </authorList>
    </citation>
    <scope>NUCLEOTIDE SEQUENCE</scope>
    <source>
        <strain evidence="1">Busselton2</strain>
    </source>
</reference>
<dbReference type="EMBL" id="JANTQA010000051">
    <property type="protein sequence ID" value="KAJ3430174.1"/>
    <property type="molecule type" value="Genomic_DNA"/>
</dbReference>
<accession>A0AAV7YN39</accession>
<protein>
    <recommendedName>
        <fullName evidence="3">FLYWCH-type domain-containing protein</fullName>
    </recommendedName>
</protein>
<dbReference type="Proteomes" id="UP001146793">
    <property type="component" value="Unassembled WGS sequence"/>
</dbReference>